<dbReference type="InterPro" id="IPR016130">
    <property type="entry name" value="Tyr_Pase_AS"/>
</dbReference>
<dbReference type="GO" id="GO:0051896">
    <property type="term" value="P:regulation of phosphatidylinositol 3-kinase/protein kinase B signal transduction"/>
    <property type="evidence" value="ECO:0007669"/>
    <property type="project" value="TreeGrafter"/>
</dbReference>
<feature type="domain" description="Phosphatase tensin-type" evidence="5">
    <location>
        <begin position="16"/>
        <end position="278"/>
    </location>
</feature>
<dbReference type="InterPro" id="IPR000387">
    <property type="entry name" value="Tyr_Pase_dom"/>
</dbReference>
<dbReference type="PANTHER" id="PTHR12305:SF81">
    <property type="entry name" value="PHOSPHATIDYLINOSITOL 3,4,5-TRISPHOSPHATE 3-PHOSPHATASE AND DUAL-SPECIFICITY PROTEIN PHOSPHATASE PTEN"/>
    <property type="match status" value="1"/>
</dbReference>
<dbReference type="InterPro" id="IPR029021">
    <property type="entry name" value="Prot-tyrosine_phosphatase-like"/>
</dbReference>
<evidence type="ECO:0000313" key="6">
    <source>
        <dbReference type="EMBL" id="KAF9457558.1"/>
    </source>
</evidence>
<evidence type="ECO:0000256" key="1">
    <source>
        <dbReference type="ARBA" id="ARBA00013015"/>
    </source>
</evidence>
<dbReference type="GO" id="GO:0005829">
    <property type="term" value="C:cytosol"/>
    <property type="evidence" value="ECO:0007669"/>
    <property type="project" value="TreeGrafter"/>
</dbReference>
<accession>A0A9P5XVH8</accession>
<dbReference type="PROSITE" id="PS00383">
    <property type="entry name" value="TYR_PHOSPHATASE_1"/>
    <property type="match status" value="1"/>
</dbReference>
<keyword evidence="7" id="KW-1185">Reference proteome</keyword>
<feature type="region of interest" description="Disordered" evidence="3">
    <location>
        <begin position="570"/>
        <end position="591"/>
    </location>
</feature>
<gene>
    <name evidence="6" type="ORF">BDZ94DRAFT_1175305</name>
</gene>
<feature type="domain" description="Tyrosine specific protein phosphatases" evidence="4">
    <location>
        <begin position="117"/>
        <end position="144"/>
    </location>
</feature>
<evidence type="ECO:0000256" key="2">
    <source>
        <dbReference type="ARBA" id="ARBA00022801"/>
    </source>
</evidence>
<keyword evidence="2" id="KW-0378">Hydrolase</keyword>
<reference evidence="6" key="1">
    <citation type="submission" date="2020-11" db="EMBL/GenBank/DDBJ databases">
        <authorList>
            <consortium name="DOE Joint Genome Institute"/>
            <person name="Ahrendt S."/>
            <person name="Riley R."/>
            <person name="Andreopoulos W."/>
            <person name="Labutti K."/>
            <person name="Pangilinan J."/>
            <person name="Ruiz-Duenas F.J."/>
            <person name="Barrasa J.M."/>
            <person name="Sanchez-Garcia M."/>
            <person name="Camarero S."/>
            <person name="Miyauchi S."/>
            <person name="Serrano A."/>
            <person name="Linde D."/>
            <person name="Babiker R."/>
            <person name="Drula E."/>
            <person name="Ayuso-Fernandez I."/>
            <person name="Pacheco R."/>
            <person name="Padilla G."/>
            <person name="Ferreira P."/>
            <person name="Barriuso J."/>
            <person name="Kellner H."/>
            <person name="Castanera R."/>
            <person name="Alfaro M."/>
            <person name="Ramirez L."/>
            <person name="Pisabarro A.G."/>
            <person name="Kuo A."/>
            <person name="Tritt A."/>
            <person name="Lipzen A."/>
            <person name="He G."/>
            <person name="Yan M."/>
            <person name="Ng V."/>
            <person name="Cullen D."/>
            <person name="Martin F."/>
            <person name="Rosso M.-N."/>
            <person name="Henrissat B."/>
            <person name="Hibbett D."/>
            <person name="Martinez A.T."/>
            <person name="Grigoriev I.V."/>
        </authorList>
    </citation>
    <scope>NUCLEOTIDE SEQUENCE</scope>
    <source>
        <strain evidence="6">CBS 247.69</strain>
    </source>
</reference>
<dbReference type="EMBL" id="MU150367">
    <property type="protein sequence ID" value="KAF9457558.1"/>
    <property type="molecule type" value="Genomic_DNA"/>
</dbReference>
<protein>
    <recommendedName>
        <fullName evidence="1">phosphatidylinositol-3,4,5-trisphosphate 3-phosphatase</fullName>
        <ecNumber evidence="1">3.1.3.67</ecNumber>
    </recommendedName>
</protein>
<organism evidence="6 7">
    <name type="scientific">Collybia nuda</name>
    <dbReference type="NCBI Taxonomy" id="64659"/>
    <lineage>
        <taxon>Eukaryota</taxon>
        <taxon>Fungi</taxon>
        <taxon>Dikarya</taxon>
        <taxon>Basidiomycota</taxon>
        <taxon>Agaricomycotina</taxon>
        <taxon>Agaricomycetes</taxon>
        <taxon>Agaricomycetidae</taxon>
        <taxon>Agaricales</taxon>
        <taxon>Tricholomatineae</taxon>
        <taxon>Clitocybaceae</taxon>
        <taxon>Collybia</taxon>
    </lineage>
</organism>
<dbReference type="EC" id="3.1.3.67" evidence="1"/>
<proteinExistence type="predicted"/>
<name>A0A9P5XVH8_9AGAR</name>
<dbReference type="GO" id="GO:0005886">
    <property type="term" value="C:plasma membrane"/>
    <property type="evidence" value="ECO:0007669"/>
    <property type="project" value="TreeGrafter"/>
</dbReference>
<evidence type="ECO:0000256" key="3">
    <source>
        <dbReference type="SAM" id="MobiDB-lite"/>
    </source>
</evidence>
<dbReference type="AlphaFoldDB" id="A0A9P5XVH8"/>
<comment type="caution">
    <text evidence="6">The sequence shown here is derived from an EMBL/GenBank/DDBJ whole genome shotgun (WGS) entry which is preliminary data.</text>
</comment>
<dbReference type="GO" id="GO:0043491">
    <property type="term" value="P:phosphatidylinositol 3-kinase/protein kinase B signal transduction"/>
    <property type="evidence" value="ECO:0007669"/>
    <property type="project" value="TreeGrafter"/>
</dbReference>
<dbReference type="OrthoDB" id="5632at2759"/>
<dbReference type="InterPro" id="IPR051281">
    <property type="entry name" value="Dual-spec_lipid-protein_phosph"/>
</dbReference>
<dbReference type="GO" id="GO:0016314">
    <property type="term" value="F:phosphatidylinositol-3,4,5-trisphosphate 3-phosphatase activity"/>
    <property type="evidence" value="ECO:0007669"/>
    <property type="project" value="UniProtKB-EC"/>
</dbReference>
<dbReference type="GO" id="GO:0042995">
    <property type="term" value="C:cell projection"/>
    <property type="evidence" value="ECO:0007669"/>
    <property type="project" value="TreeGrafter"/>
</dbReference>
<dbReference type="Gene3D" id="3.90.190.10">
    <property type="entry name" value="Protein tyrosine phosphatase superfamily"/>
    <property type="match status" value="1"/>
</dbReference>
<dbReference type="GO" id="GO:0004725">
    <property type="term" value="F:protein tyrosine phosphatase activity"/>
    <property type="evidence" value="ECO:0007669"/>
    <property type="project" value="TreeGrafter"/>
</dbReference>
<dbReference type="GO" id="GO:0005634">
    <property type="term" value="C:nucleus"/>
    <property type="evidence" value="ECO:0007669"/>
    <property type="project" value="TreeGrafter"/>
</dbReference>
<sequence>MANYIRRLVSGDKARFKDGKLNMELDLIYLTDQVIIMGYPATGIEGLYRNRREDTKRFLEHRHGKNYWIFNFCPIRENSYDPSFFDGRVSRYPYPDHHAPPLAVMPLLAREMRAWLSGSPDRVAVLHCKAGKGRSGTMACTYLLTLNDTPSPPRLERSYSIKQWAKIRADDAMDIVPDDVDEHSTTEVPLTTISDFPEESHNILDNPDLTGTPEVLSPAPTIPVPGKSLTSSLKDVLDLHTSRRMKAPSSPGKKLKQGVSIPSQRRWLHYWALILAHEAPSYFWEIPRSPGSSNDKAGRPKVRLTEIKLQMRESSGVKINLVRAANIMMGQTNLGKNPTPATGNGYGHVWISLARYDDNFVDVLERWEKHTRDETHIGSRKPGTEHLGEEEVGKIFSEGIWDSRKMVRSFARLGPIGDGAVVKTQSDKEGKVVTYTLRPLSNESWDDLRDTLQNEDKKLDPAPEGANIPASESNSISDLTQGTSSRGVILDASREVRVKLYMGQVFMGWIWFIPAFHLPERTFASGQETTRFSFTRKEVDFPLGVGSEIISVEICLEWLGERDNEIIHPPARLSSQDEETQGKTGEPSGITALHAVTAATASDIVQAKQAAEN</sequence>
<dbReference type="GO" id="GO:0046856">
    <property type="term" value="P:phosphatidylinositol dephosphorylation"/>
    <property type="evidence" value="ECO:0007669"/>
    <property type="project" value="TreeGrafter"/>
</dbReference>
<dbReference type="GO" id="GO:0048870">
    <property type="term" value="P:cell motility"/>
    <property type="evidence" value="ECO:0007669"/>
    <property type="project" value="TreeGrafter"/>
</dbReference>
<evidence type="ECO:0000259" key="5">
    <source>
        <dbReference type="PROSITE" id="PS51181"/>
    </source>
</evidence>
<dbReference type="Proteomes" id="UP000807353">
    <property type="component" value="Unassembled WGS sequence"/>
</dbReference>
<dbReference type="PROSITE" id="PS51181">
    <property type="entry name" value="PPASE_TENSIN"/>
    <property type="match status" value="1"/>
</dbReference>
<dbReference type="SUPFAM" id="SSF52799">
    <property type="entry name" value="(Phosphotyrosine protein) phosphatases II"/>
    <property type="match status" value="1"/>
</dbReference>
<dbReference type="PROSITE" id="PS50056">
    <property type="entry name" value="TYR_PHOSPHATASE_2"/>
    <property type="match status" value="1"/>
</dbReference>
<dbReference type="InterPro" id="IPR029023">
    <property type="entry name" value="Tensin_phosphatase"/>
</dbReference>
<dbReference type="PANTHER" id="PTHR12305">
    <property type="entry name" value="PHOSPHATASE WITH HOMOLOGY TO TENSIN"/>
    <property type="match status" value="1"/>
</dbReference>
<evidence type="ECO:0000259" key="4">
    <source>
        <dbReference type="PROSITE" id="PS50056"/>
    </source>
</evidence>
<feature type="compositionally biased region" description="Polar residues" evidence="3">
    <location>
        <begin position="470"/>
        <end position="479"/>
    </location>
</feature>
<feature type="region of interest" description="Disordered" evidence="3">
    <location>
        <begin position="456"/>
        <end position="479"/>
    </location>
</feature>
<evidence type="ECO:0000313" key="7">
    <source>
        <dbReference type="Proteomes" id="UP000807353"/>
    </source>
</evidence>